<evidence type="ECO:0000313" key="3">
    <source>
        <dbReference type="Proteomes" id="UP000025171"/>
    </source>
</evidence>
<sequence>MIEITVVIPCYNNAATIEAAILSALRQTVPTQVIVVDDGSSDETVPKVQVLAASEPNLALLIQPQNRGPSAARNRAISMVETEWIAILDGDDFMHEDRLRRLLEIAEDKHFDFLADDLIRVDPGPDPKRGSRLWSDQPIGLVELDLARFARENIDKYTGSRRELGYLKPIMRTGFLRSNSISYNESMRLSEDYDLYARALVAGARFGVVDPCGYFSVDYPNSLSKEYAASDLRKILDRDIELLRHPDLSPDARKAVAEHKTLAHKQWAWMHLIEMKRDRNLTGALAVIAVPPQVMGALILRTARHLAGLEPVPSSAGGEHALDQGVAALLAATGGCEPA</sequence>
<dbReference type="InterPro" id="IPR029044">
    <property type="entry name" value="Nucleotide-diphossugar_trans"/>
</dbReference>
<keyword evidence="3" id="KW-1185">Reference proteome</keyword>
<dbReference type="RefSeq" id="WP_051618172.1">
    <property type="nucleotide sequence ID" value="NZ_ARYK01000001.1"/>
</dbReference>
<dbReference type="CDD" id="cd00761">
    <property type="entry name" value="Glyco_tranf_GTA_type"/>
    <property type="match status" value="1"/>
</dbReference>
<dbReference type="Proteomes" id="UP000025171">
    <property type="component" value="Unassembled WGS sequence"/>
</dbReference>
<dbReference type="InterPro" id="IPR050834">
    <property type="entry name" value="Glycosyltransf_2"/>
</dbReference>
<reference evidence="2 3" key="1">
    <citation type="journal article" date="2014" name="Antonie Van Leeuwenhoek">
        <title>Hyphomonas beringensis sp. nov. and Hyphomonas chukchiensis sp. nov., isolated from surface seawater of the Bering Sea and Chukchi Sea.</title>
        <authorList>
            <person name="Li C."/>
            <person name="Lai Q."/>
            <person name="Li G."/>
            <person name="Dong C."/>
            <person name="Wang J."/>
            <person name="Liao Y."/>
            <person name="Shao Z."/>
        </authorList>
    </citation>
    <scope>NUCLEOTIDE SEQUENCE [LARGE SCALE GENOMIC DNA]</scope>
    <source>
        <strain evidence="2 3">MHS-2</strain>
    </source>
</reference>
<name>A0A059FVW5_9PROT</name>
<dbReference type="eggNOG" id="COG1215">
    <property type="taxonomic scope" value="Bacteria"/>
</dbReference>
<dbReference type="InterPro" id="IPR001173">
    <property type="entry name" value="Glyco_trans_2-like"/>
</dbReference>
<dbReference type="Gene3D" id="3.90.550.10">
    <property type="entry name" value="Spore Coat Polysaccharide Biosynthesis Protein SpsA, Chain A"/>
    <property type="match status" value="1"/>
</dbReference>
<dbReference type="STRING" id="1280950.HJO_04250"/>
<dbReference type="EMBL" id="ARYK01000001">
    <property type="protein sequence ID" value="KCZ94558.1"/>
    <property type="molecule type" value="Genomic_DNA"/>
</dbReference>
<evidence type="ECO:0000313" key="2">
    <source>
        <dbReference type="EMBL" id="KCZ94558.1"/>
    </source>
</evidence>
<dbReference type="Pfam" id="PF00535">
    <property type="entry name" value="Glycos_transf_2"/>
    <property type="match status" value="1"/>
</dbReference>
<dbReference type="PANTHER" id="PTHR43685:SF2">
    <property type="entry name" value="GLYCOSYLTRANSFERASE 2-LIKE DOMAIN-CONTAINING PROTEIN"/>
    <property type="match status" value="1"/>
</dbReference>
<dbReference type="SUPFAM" id="SSF53448">
    <property type="entry name" value="Nucleotide-diphospho-sugar transferases"/>
    <property type="match status" value="1"/>
</dbReference>
<dbReference type="PANTHER" id="PTHR43685">
    <property type="entry name" value="GLYCOSYLTRANSFERASE"/>
    <property type="match status" value="1"/>
</dbReference>
<dbReference type="OrthoDB" id="5291101at2"/>
<dbReference type="GO" id="GO:0016740">
    <property type="term" value="F:transferase activity"/>
    <property type="evidence" value="ECO:0007669"/>
    <property type="project" value="UniProtKB-KW"/>
</dbReference>
<feature type="domain" description="Glycosyltransferase 2-like" evidence="1">
    <location>
        <begin position="5"/>
        <end position="139"/>
    </location>
</feature>
<protein>
    <submittedName>
        <fullName evidence="2">Glycosyl transferase group 2 family protein</fullName>
    </submittedName>
</protein>
<keyword evidence="2" id="KW-0808">Transferase</keyword>
<accession>A0A059FVW5</accession>
<evidence type="ECO:0000259" key="1">
    <source>
        <dbReference type="Pfam" id="PF00535"/>
    </source>
</evidence>
<proteinExistence type="predicted"/>
<dbReference type="AlphaFoldDB" id="A0A059FVW5"/>
<comment type="caution">
    <text evidence="2">The sequence shown here is derived from an EMBL/GenBank/DDBJ whole genome shotgun (WGS) entry which is preliminary data.</text>
</comment>
<gene>
    <name evidence="2" type="ORF">HJO_04250</name>
</gene>
<organism evidence="2 3">
    <name type="scientific">Hyphomonas johnsonii MHS-2</name>
    <dbReference type="NCBI Taxonomy" id="1280950"/>
    <lineage>
        <taxon>Bacteria</taxon>
        <taxon>Pseudomonadati</taxon>
        <taxon>Pseudomonadota</taxon>
        <taxon>Alphaproteobacteria</taxon>
        <taxon>Hyphomonadales</taxon>
        <taxon>Hyphomonadaceae</taxon>
        <taxon>Hyphomonas</taxon>
    </lineage>
</organism>